<evidence type="ECO:0000259" key="2">
    <source>
        <dbReference type="Pfam" id="PF01476"/>
    </source>
</evidence>
<dbReference type="CDD" id="cd00118">
    <property type="entry name" value="LysM"/>
    <property type="match status" value="1"/>
</dbReference>
<dbReference type="PANTHER" id="PTHR20932:SF31">
    <property type="entry name" value="RING-TYPE DOMAIN-CONTAINING PROTEIN"/>
    <property type="match status" value="1"/>
</dbReference>
<evidence type="ECO:0000313" key="3">
    <source>
        <dbReference type="EMBL" id="ETS85761.1"/>
    </source>
</evidence>
<feature type="compositionally biased region" description="Basic and acidic residues" evidence="1">
    <location>
        <begin position="112"/>
        <end position="122"/>
    </location>
</feature>
<dbReference type="HOGENOM" id="CLU_070842_0_0_1"/>
<accession>W3XKL8</accession>
<name>W3XKL8_PESFW</name>
<keyword evidence="4" id="KW-1185">Reference proteome</keyword>
<gene>
    <name evidence="3" type="ORF">PFICI_03786</name>
</gene>
<feature type="region of interest" description="Disordered" evidence="1">
    <location>
        <begin position="68"/>
        <end position="122"/>
    </location>
</feature>
<dbReference type="PANTHER" id="PTHR20932">
    <property type="entry name" value="LYSM AND PUTATIVE PEPTIDOGLYCAN-BINDING DOMAIN-CONTAINING PROTEIN"/>
    <property type="match status" value="1"/>
</dbReference>
<organism evidence="3 4">
    <name type="scientific">Pestalotiopsis fici (strain W106-1 / CGMCC3.15140)</name>
    <dbReference type="NCBI Taxonomy" id="1229662"/>
    <lineage>
        <taxon>Eukaryota</taxon>
        <taxon>Fungi</taxon>
        <taxon>Dikarya</taxon>
        <taxon>Ascomycota</taxon>
        <taxon>Pezizomycotina</taxon>
        <taxon>Sordariomycetes</taxon>
        <taxon>Xylariomycetidae</taxon>
        <taxon>Amphisphaeriales</taxon>
        <taxon>Sporocadaceae</taxon>
        <taxon>Pestalotiopsis</taxon>
    </lineage>
</organism>
<evidence type="ECO:0000256" key="1">
    <source>
        <dbReference type="SAM" id="MobiDB-lite"/>
    </source>
</evidence>
<sequence>MRRETMQACCTCATLLTQVPRYADNEKPLPNDRALECCPRVICGNCIHNNYRFQTYCPYCQISTTPSRLPQGLKEPPSYNSAAESSKDSRRHGPPPPYSASVTTNTTAGGKRHVDPLDEKSVPLDNDEEVAEDVLHFLNHEHDTVTSLSLRYGVPANVLRRANNITSDHLILGRKTVIIPGEYYKGGVSLSPTPIDGEEEELRKGKIRRFMVACKVSEYDVAVLYLQQSDYDLEAATIAYIADEEWEASHPVEGALGKKTARAGGAGLGRSRGFQRGRGR</sequence>
<dbReference type="InterPro" id="IPR036779">
    <property type="entry name" value="LysM_dom_sf"/>
</dbReference>
<reference evidence="4" key="1">
    <citation type="journal article" date="2015" name="BMC Genomics">
        <title>Genomic and transcriptomic analysis of the endophytic fungus Pestalotiopsis fici reveals its lifestyle and high potential for synthesis of natural products.</title>
        <authorList>
            <person name="Wang X."/>
            <person name="Zhang X."/>
            <person name="Liu L."/>
            <person name="Xiang M."/>
            <person name="Wang W."/>
            <person name="Sun X."/>
            <person name="Che Y."/>
            <person name="Guo L."/>
            <person name="Liu G."/>
            <person name="Guo L."/>
            <person name="Wang C."/>
            <person name="Yin W.B."/>
            <person name="Stadler M."/>
            <person name="Zhang X."/>
            <person name="Liu X."/>
        </authorList>
    </citation>
    <scope>NUCLEOTIDE SEQUENCE [LARGE SCALE GENOMIC DNA]</scope>
    <source>
        <strain evidence="4">W106-1 / CGMCC3.15140</strain>
    </source>
</reference>
<dbReference type="KEGG" id="pfy:PFICI_03786"/>
<dbReference type="Pfam" id="PF01476">
    <property type="entry name" value="LysM"/>
    <property type="match status" value="1"/>
</dbReference>
<dbReference type="InParanoid" id="W3XKL8"/>
<dbReference type="OrthoDB" id="2107166at2759"/>
<dbReference type="EMBL" id="KI912110">
    <property type="protein sequence ID" value="ETS85761.1"/>
    <property type="molecule type" value="Genomic_DNA"/>
</dbReference>
<dbReference type="InterPro" id="IPR018392">
    <property type="entry name" value="LysM"/>
</dbReference>
<feature type="region of interest" description="Disordered" evidence="1">
    <location>
        <begin position="259"/>
        <end position="280"/>
    </location>
</feature>
<proteinExistence type="predicted"/>
<dbReference type="Proteomes" id="UP000030651">
    <property type="component" value="Unassembled WGS sequence"/>
</dbReference>
<dbReference type="AlphaFoldDB" id="W3XKL8"/>
<dbReference type="RefSeq" id="XP_007830558.1">
    <property type="nucleotide sequence ID" value="XM_007832367.1"/>
</dbReference>
<dbReference type="InterPro" id="IPR045030">
    <property type="entry name" value="LYSM1-4"/>
</dbReference>
<dbReference type="eggNOG" id="ENOG502S8FZ">
    <property type="taxonomic scope" value="Eukaryota"/>
</dbReference>
<feature type="domain" description="LysM" evidence="2">
    <location>
        <begin position="143"/>
        <end position="175"/>
    </location>
</feature>
<dbReference type="OMA" id="KIRRFMT"/>
<dbReference type="Gene3D" id="3.10.350.10">
    <property type="entry name" value="LysM domain"/>
    <property type="match status" value="1"/>
</dbReference>
<dbReference type="GeneID" id="19268799"/>
<protein>
    <recommendedName>
        <fullName evidence="2">LysM domain-containing protein</fullName>
    </recommendedName>
</protein>
<evidence type="ECO:0000313" key="4">
    <source>
        <dbReference type="Proteomes" id="UP000030651"/>
    </source>
</evidence>